<sequence>MAEQHFRFTEEQNADVVQREIEPGQYSRLRLGVEVHQHVAAGQQVDAADRGVLDEVVPPEIALRRRSFGEDETRAFALEIALQELTGNGPDFFFAVGRLPRDGRSR</sequence>
<dbReference type="EMBL" id="BAAAYN010000063">
    <property type="protein sequence ID" value="GAA3397059.1"/>
    <property type="molecule type" value="Genomic_DNA"/>
</dbReference>
<organism evidence="1 2">
    <name type="scientific">Cryptosporangium minutisporangium</name>
    <dbReference type="NCBI Taxonomy" id="113569"/>
    <lineage>
        <taxon>Bacteria</taxon>
        <taxon>Bacillati</taxon>
        <taxon>Actinomycetota</taxon>
        <taxon>Actinomycetes</taxon>
        <taxon>Cryptosporangiales</taxon>
        <taxon>Cryptosporangiaceae</taxon>
        <taxon>Cryptosporangium</taxon>
    </lineage>
</organism>
<comment type="caution">
    <text evidence="1">The sequence shown here is derived from an EMBL/GenBank/DDBJ whole genome shotgun (WGS) entry which is preliminary data.</text>
</comment>
<name>A0ABP6TAX8_9ACTN</name>
<accession>A0ABP6TAX8</accession>
<evidence type="ECO:0000313" key="1">
    <source>
        <dbReference type="EMBL" id="GAA3397059.1"/>
    </source>
</evidence>
<reference evidence="2" key="1">
    <citation type="journal article" date="2019" name="Int. J. Syst. Evol. Microbiol.">
        <title>The Global Catalogue of Microorganisms (GCM) 10K type strain sequencing project: providing services to taxonomists for standard genome sequencing and annotation.</title>
        <authorList>
            <consortium name="The Broad Institute Genomics Platform"/>
            <consortium name="The Broad Institute Genome Sequencing Center for Infectious Disease"/>
            <person name="Wu L."/>
            <person name="Ma J."/>
        </authorList>
    </citation>
    <scope>NUCLEOTIDE SEQUENCE [LARGE SCALE GENOMIC DNA]</scope>
    <source>
        <strain evidence="2">JCM 9458</strain>
    </source>
</reference>
<keyword evidence="2" id="KW-1185">Reference proteome</keyword>
<dbReference type="Proteomes" id="UP001501676">
    <property type="component" value="Unassembled WGS sequence"/>
</dbReference>
<gene>
    <name evidence="1" type="ORF">GCM10020369_75910</name>
</gene>
<proteinExistence type="predicted"/>
<protein>
    <submittedName>
        <fullName evidence="1">Uncharacterized protein</fullName>
    </submittedName>
</protein>
<evidence type="ECO:0000313" key="2">
    <source>
        <dbReference type="Proteomes" id="UP001501676"/>
    </source>
</evidence>